<proteinExistence type="predicted"/>
<feature type="chain" id="PRO_5016407636" evidence="1">
    <location>
        <begin position="21"/>
        <end position="451"/>
    </location>
</feature>
<evidence type="ECO:0000313" key="3">
    <source>
        <dbReference type="Proteomes" id="UP000245390"/>
    </source>
</evidence>
<dbReference type="EMBL" id="QGGV01000001">
    <property type="protein sequence ID" value="PWK58543.1"/>
    <property type="molecule type" value="Genomic_DNA"/>
</dbReference>
<sequence>MRALMSIVTALMVCATAVPAQEATRSASVAEVRLAARAAALQGDFRAADALSSTLLARDPNDAEALLIRAVVARAAGQPAASVEAATKAYGLLDEDGKRFDAAMLAAEGHARQEQFTRSQLWLRRADQVAPNAQANQLVARTYSQVAARNPLSLQLSFSLQPTNNVNNGAETTVIEIGGLPFTLDDSGQQLGGYEASTGVSLSYRLAEDQTHRTDFLGELYFRKVWLDSDAKTEAPDAEGSDFDYGVAIIGLRETRLVWPDLGPTQVTGLLGQSWYGGDEQARWIELQGAQLFKRSDTLAFRLGATVRDETRIGDAINDSLSLGLSGDVIFAGGEGRTTSFGATIKSYNSDSATIDGMAYGLKASHSFGTIGSVQPSIRAAIETRDFEKWSSTPGGRRDDSLSLGVNLVFPEVSYYGFLPQLSLNARRVWSDVDIYDRNQFSVGFTAVSRF</sequence>
<keyword evidence="1" id="KW-0732">Signal</keyword>
<organism evidence="2 3">
    <name type="scientific">Silicimonas algicola</name>
    <dbReference type="NCBI Taxonomy" id="1826607"/>
    <lineage>
        <taxon>Bacteria</taxon>
        <taxon>Pseudomonadati</taxon>
        <taxon>Pseudomonadota</taxon>
        <taxon>Alphaproteobacteria</taxon>
        <taxon>Rhodobacterales</taxon>
        <taxon>Paracoccaceae</taxon>
    </lineage>
</organism>
<feature type="signal peptide" evidence="1">
    <location>
        <begin position="1"/>
        <end position="20"/>
    </location>
</feature>
<gene>
    <name evidence="2" type="ORF">C8D95_101357</name>
</gene>
<evidence type="ECO:0000256" key="1">
    <source>
        <dbReference type="SAM" id="SignalP"/>
    </source>
</evidence>
<dbReference type="AlphaFoldDB" id="A0A316GDA3"/>
<dbReference type="InterPro" id="IPR011990">
    <property type="entry name" value="TPR-like_helical_dom_sf"/>
</dbReference>
<reference evidence="2 3" key="1">
    <citation type="submission" date="2018-05" db="EMBL/GenBank/DDBJ databases">
        <title>Genomic Encyclopedia of Type Strains, Phase IV (KMG-IV): sequencing the most valuable type-strain genomes for metagenomic binning, comparative biology and taxonomic classification.</title>
        <authorList>
            <person name="Goeker M."/>
        </authorList>
    </citation>
    <scope>NUCLEOTIDE SEQUENCE [LARGE SCALE GENOMIC DNA]</scope>
    <source>
        <strain evidence="2 3">DSM 103371</strain>
    </source>
</reference>
<dbReference type="Proteomes" id="UP000245390">
    <property type="component" value="Unassembled WGS sequence"/>
</dbReference>
<dbReference type="SUPFAM" id="SSF48452">
    <property type="entry name" value="TPR-like"/>
    <property type="match status" value="1"/>
</dbReference>
<protein>
    <submittedName>
        <fullName evidence="2">Uncharacterized protein DUF560</fullName>
    </submittedName>
</protein>
<comment type="caution">
    <text evidence="2">The sequence shown here is derived from an EMBL/GenBank/DDBJ whole genome shotgun (WGS) entry which is preliminary data.</text>
</comment>
<keyword evidence="3" id="KW-1185">Reference proteome</keyword>
<evidence type="ECO:0000313" key="2">
    <source>
        <dbReference type="EMBL" id="PWK58543.1"/>
    </source>
</evidence>
<dbReference type="Gene3D" id="1.25.40.10">
    <property type="entry name" value="Tetratricopeptide repeat domain"/>
    <property type="match status" value="1"/>
</dbReference>
<name>A0A316GDA3_9RHOB</name>
<accession>A0A316GDA3</accession>